<dbReference type="SUPFAM" id="SSF52402">
    <property type="entry name" value="Adenine nucleotide alpha hydrolases-like"/>
    <property type="match status" value="1"/>
</dbReference>
<dbReference type="InterPro" id="IPR012094">
    <property type="entry name" value="tRNA_Ile_lys_synt"/>
</dbReference>
<dbReference type="InterPro" id="IPR014729">
    <property type="entry name" value="Rossmann-like_a/b/a_fold"/>
</dbReference>
<dbReference type="EMBL" id="VRMN01000012">
    <property type="protein sequence ID" value="KAA8491664.1"/>
    <property type="molecule type" value="Genomic_DNA"/>
</dbReference>
<keyword evidence="9" id="KW-1185">Reference proteome</keyword>
<feature type="domain" description="tRNA(Ile)-lysidine/2-thiocytidine synthase N-terminal" evidence="7">
    <location>
        <begin position="72"/>
        <end position="244"/>
    </location>
</feature>
<evidence type="ECO:0000256" key="1">
    <source>
        <dbReference type="ARBA" id="ARBA00013267"/>
    </source>
</evidence>
<dbReference type="OMA" id="GQDSICL"/>
<proteinExistence type="inferred from homology"/>
<sequence>MNELGLGVDAHAHNVKPLRVLVAVSGGRDSVCALHVMKTLLATMNACREKAKQAPFDRRGDATLSQGPEAGLHELAAIHCDHRWPGDEGIAEHVQRVTDGLGIHLHVITQTDGAAENGIKSSERTETGARDWRYACIRHICATFRYTTVITGHTKSDRVETMLLNLVTGCGMTGIASIPRRRPLSSTQHTSGEFGQAEPVDLVRPLLDIWRAETAAYCVENELAFHEDAYNTGTTTPRNRIRNELIPYLRTHFNPQVEQHLAHTSELMASERDFLSSHTRDVFQRVLLPSSSTADPGDHAIKLDARILAGQSIATQRRVLRMALLVRRHAPRKRSSSSGSSFAKVEAVRYLLDHPRVKNDARGRQCSFQFTPPGRAWMSHDGTVLHIIPS</sequence>
<dbReference type="SUPFAM" id="SSF82829">
    <property type="entry name" value="MesJ substrate recognition domain-like"/>
    <property type="match status" value="1"/>
</dbReference>
<accession>A0A5J4YLT7</accession>
<gene>
    <name evidence="8" type="ORF">FVE85_9711</name>
</gene>
<dbReference type="Proteomes" id="UP000324585">
    <property type="component" value="Unassembled WGS sequence"/>
</dbReference>
<evidence type="ECO:0000313" key="9">
    <source>
        <dbReference type="Proteomes" id="UP000324585"/>
    </source>
</evidence>
<dbReference type="OrthoDB" id="434144at2759"/>
<dbReference type="GO" id="GO:0008033">
    <property type="term" value="P:tRNA processing"/>
    <property type="evidence" value="ECO:0007669"/>
    <property type="project" value="UniProtKB-KW"/>
</dbReference>
<protein>
    <recommendedName>
        <fullName evidence="1">tRNA(Ile)-lysidine synthetase</fullName>
        <ecNumber evidence="1">6.3.4.19</ecNumber>
    </recommendedName>
</protein>
<comment type="caution">
    <text evidence="8">The sequence shown here is derived from an EMBL/GenBank/DDBJ whole genome shotgun (WGS) entry which is preliminary data.</text>
</comment>
<dbReference type="EC" id="6.3.4.19" evidence="1"/>
<reference evidence="9" key="1">
    <citation type="journal article" date="2019" name="Nat. Commun.">
        <title>Expansion of phycobilisome linker gene families in mesophilic red algae.</title>
        <authorList>
            <person name="Lee J."/>
            <person name="Kim D."/>
            <person name="Bhattacharya D."/>
            <person name="Yoon H.S."/>
        </authorList>
    </citation>
    <scope>NUCLEOTIDE SEQUENCE [LARGE SCALE GENOMIC DNA]</scope>
    <source>
        <strain evidence="9">CCMP 1328</strain>
    </source>
</reference>
<dbReference type="PANTHER" id="PTHR43033">
    <property type="entry name" value="TRNA(ILE)-LYSIDINE SYNTHASE-RELATED"/>
    <property type="match status" value="1"/>
</dbReference>
<dbReference type="HAMAP" id="MF_01161">
    <property type="entry name" value="tRNA_Ile_lys_synt"/>
    <property type="match status" value="1"/>
</dbReference>
<dbReference type="GO" id="GO:0005524">
    <property type="term" value="F:ATP binding"/>
    <property type="evidence" value="ECO:0007669"/>
    <property type="project" value="UniProtKB-KW"/>
</dbReference>
<dbReference type="AlphaFoldDB" id="A0A5J4YLT7"/>
<dbReference type="InterPro" id="IPR011063">
    <property type="entry name" value="TilS/TtcA_N"/>
</dbReference>
<evidence type="ECO:0000259" key="7">
    <source>
        <dbReference type="Pfam" id="PF01171"/>
    </source>
</evidence>
<dbReference type="GO" id="GO:0032267">
    <property type="term" value="F:tRNA(Ile)-lysidine synthase activity"/>
    <property type="evidence" value="ECO:0007669"/>
    <property type="project" value="UniProtKB-EC"/>
</dbReference>
<dbReference type="CDD" id="cd01992">
    <property type="entry name" value="TilS_N"/>
    <property type="match status" value="1"/>
</dbReference>
<comment type="catalytic activity">
    <reaction evidence="6">
        <text>cytidine(34) in tRNA(Ile2) + L-lysine + ATP = lysidine(34) in tRNA(Ile2) + AMP + diphosphate + H(+)</text>
        <dbReference type="Rhea" id="RHEA:43744"/>
        <dbReference type="Rhea" id="RHEA-COMP:10625"/>
        <dbReference type="Rhea" id="RHEA-COMP:10670"/>
        <dbReference type="ChEBI" id="CHEBI:15378"/>
        <dbReference type="ChEBI" id="CHEBI:30616"/>
        <dbReference type="ChEBI" id="CHEBI:32551"/>
        <dbReference type="ChEBI" id="CHEBI:33019"/>
        <dbReference type="ChEBI" id="CHEBI:82748"/>
        <dbReference type="ChEBI" id="CHEBI:83665"/>
        <dbReference type="ChEBI" id="CHEBI:456215"/>
        <dbReference type="EC" id="6.3.4.19"/>
    </reaction>
</comment>
<keyword evidence="4" id="KW-0547">Nucleotide-binding</keyword>
<dbReference type="Pfam" id="PF01171">
    <property type="entry name" value="ATP_bind_3"/>
    <property type="match status" value="1"/>
</dbReference>
<keyword evidence="3" id="KW-0819">tRNA processing</keyword>
<organism evidence="8 9">
    <name type="scientific">Porphyridium purpureum</name>
    <name type="common">Red alga</name>
    <name type="synonym">Porphyridium cruentum</name>
    <dbReference type="NCBI Taxonomy" id="35688"/>
    <lineage>
        <taxon>Eukaryota</taxon>
        <taxon>Rhodophyta</taxon>
        <taxon>Bangiophyceae</taxon>
        <taxon>Porphyridiales</taxon>
        <taxon>Porphyridiaceae</taxon>
        <taxon>Porphyridium</taxon>
    </lineage>
</organism>
<dbReference type="Gene3D" id="1.20.59.20">
    <property type="match status" value="1"/>
</dbReference>
<evidence type="ECO:0000256" key="4">
    <source>
        <dbReference type="ARBA" id="ARBA00022741"/>
    </source>
</evidence>
<evidence type="ECO:0000256" key="6">
    <source>
        <dbReference type="ARBA" id="ARBA00048539"/>
    </source>
</evidence>
<dbReference type="Gene3D" id="3.40.50.620">
    <property type="entry name" value="HUPs"/>
    <property type="match status" value="1"/>
</dbReference>
<evidence type="ECO:0000256" key="2">
    <source>
        <dbReference type="ARBA" id="ARBA00022598"/>
    </source>
</evidence>
<evidence type="ECO:0000256" key="5">
    <source>
        <dbReference type="ARBA" id="ARBA00022840"/>
    </source>
</evidence>
<evidence type="ECO:0000256" key="3">
    <source>
        <dbReference type="ARBA" id="ARBA00022694"/>
    </source>
</evidence>
<dbReference type="PANTHER" id="PTHR43033:SF1">
    <property type="entry name" value="TRNA(ILE)-LYSIDINE SYNTHASE-RELATED"/>
    <property type="match status" value="1"/>
</dbReference>
<dbReference type="InterPro" id="IPR012795">
    <property type="entry name" value="tRNA_Ile_lys_synt_N"/>
</dbReference>
<keyword evidence="2" id="KW-0436">Ligase</keyword>
<dbReference type="NCBIfam" id="TIGR02432">
    <property type="entry name" value="lysidine_TilS_N"/>
    <property type="match status" value="1"/>
</dbReference>
<keyword evidence="5" id="KW-0067">ATP-binding</keyword>
<evidence type="ECO:0000313" key="8">
    <source>
        <dbReference type="EMBL" id="KAA8491664.1"/>
    </source>
</evidence>
<name>A0A5J4YLT7_PORPP</name>